<dbReference type="PRINTS" id="PR00080">
    <property type="entry name" value="SDRFAMILY"/>
</dbReference>
<dbReference type="CDD" id="cd05233">
    <property type="entry name" value="SDR_c"/>
    <property type="match status" value="1"/>
</dbReference>
<dbReference type="InterPro" id="IPR036291">
    <property type="entry name" value="NAD(P)-bd_dom_sf"/>
</dbReference>
<dbReference type="SUPFAM" id="SSF51735">
    <property type="entry name" value="NAD(P)-binding Rossmann-fold domains"/>
    <property type="match status" value="1"/>
</dbReference>
<evidence type="ECO:0000256" key="2">
    <source>
        <dbReference type="ARBA" id="ARBA00022857"/>
    </source>
</evidence>
<protein>
    <submittedName>
        <fullName evidence="4">Uncharacterized protein</fullName>
    </submittedName>
</protein>
<dbReference type="EMBL" id="JAGPXD010000003">
    <property type="protein sequence ID" value="KAH7362567.1"/>
    <property type="molecule type" value="Genomic_DNA"/>
</dbReference>
<accession>A0A8K0TH23</accession>
<dbReference type="Pfam" id="PF13561">
    <property type="entry name" value="adh_short_C2"/>
    <property type="match status" value="1"/>
</dbReference>
<dbReference type="InterPro" id="IPR020904">
    <property type="entry name" value="Sc_DH/Rdtase_CS"/>
</dbReference>
<dbReference type="PANTHER" id="PTHR24321:SF8">
    <property type="entry name" value="ESTRADIOL 17-BETA-DEHYDROGENASE 8-RELATED"/>
    <property type="match status" value="1"/>
</dbReference>
<name>A0A8K0TH23_9PEZI</name>
<sequence length="260" mass="27807">MAFAGKVFVVTGGSSGVGRATVRKLLQQSAAVHALDINDIPLHNDLPGRLSTHKVDVTSRGDIKATFDKIIQLEERNDSRQWLHGLVNCAGMYRDTPVSANAKGDSIFELLWKVNVMGTWHVASEFHERLRAVREANPGQFTDATASIVNVGSMASVRGIPRSSAYVASKHAVLGLSRVLAQELGPSGFRVNTVAPGAVNTPMLNVAVQERGGTYTAGPYDGAFKRMSEPEEIADTILYLLGDGSSSVTGHLLEVNGGWP</sequence>
<comment type="similarity">
    <text evidence="1">Belongs to the short-chain dehydrogenases/reductases (SDR) family.</text>
</comment>
<keyword evidence="3" id="KW-0560">Oxidoreductase</keyword>
<dbReference type="Gene3D" id="3.40.50.720">
    <property type="entry name" value="NAD(P)-binding Rossmann-like Domain"/>
    <property type="match status" value="1"/>
</dbReference>
<keyword evidence="2" id="KW-0521">NADP</keyword>
<dbReference type="PANTHER" id="PTHR24321">
    <property type="entry name" value="DEHYDROGENASES, SHORT CHAIN"/>
    <property type="match status" value="1"/>
</dbReference>
<keyword evidence="5" id="KW-1185">Reference proteome</keyword>
<gene>
    <name evidence="4" type="ORF">B0T11DRAFT_352439</name>
</gene>
<dbReference type="OrthoDB" id="1669814at2759"/>
<dbReference type="GO" id="GO:0016491">
    <property type="term" value="F:oxidoreductase activity"/>
    <property type="evidence" value="ECO:0007669"/>
    <property type="project" value="UniProtKB-KW"/>
</dbReference>
<evidence type="ECO:0000313" key="4">
    <source>
        <dbReference type="EMBL" id="KAH7362567.1"/>
    </source>
</evidence>
<evidence type="ECO:0000256" key="1">
    <source>
        <dbReference type="ARBA" id="ARBA00006484"/>
    </source>
</evidence>
<dbReference type="PRINTS" id="PR00081">
    <property type="entry name" value="GDHRDH"/>
</dbReference>
<dbReference type="PROSITE" id="PS00061">
    <property type="entry name" value="ADH_SHORT"/>
    <property type="match status" value="1"/>
</dbReference>
<evidence type="ECO:0000313" key="5">
    <source>
        <dbReference type="Proteomes" id="UP000813385"/>
    </source>
</evidence>
<organism evidence="4 5">
    <name type="scientific">Plectosphaerella cucumerina</name>
    <dbReference type="NCBI Taxonomy" id="40658"/>
    <lineage>
        <taxon>Eukaryota</taxon>
        <taxon>Fungi</taxon>
        <taxon>Dikarya</taxon>
        <taxon>Ascomycota</taxon>
        <taxon>Pezizomycotina</taxon>
        <taxon>Sordariomycetes</taxon>
        <taxon>Hypocreomycetidae</taxon>
        <taxon>Glomerellales</taxon>
        <taxon>Plectosphaerellaceae</taxon>
        <taxon>Plectosphaerella</taxon>
    </lineage>
</organism>
<dbReference type="AlphaFoldDB" id="A0A8K0TH23"/>
<proteinExistence type="inferred from homology"/>
<evidence type="ECO:0000256" key="3">
    <source>
        <dbReference type="ARBA" id="ARBA00023002"/>
    </source>
</evidence>
<reference evidence="4" key="1">
    <citation type="journal article" date="2021" name="Nat. Commun.">
        <title>Genetic determinants of endophytism in the Arabidopsis root mycobiome.</title>
        <authorList>
            <person name="Mesny F."/>
            <person name="Miyauchi S."/>
            <person name="Thiergart T."/>
            <person name="Pickel B."/>
            <person name="Atanasova L."/>
            <person name="Karlsson M."/>
            <person name="Huettel B."/>
            <person name="Barry K.W."/>
            <person name="Haridas S."/>
            <person name="Chen C."/>
            <person name="Bauer D."/>
            <person name="Andreopoulos W."/>
            <person name="Pangilinan J."/>
            <person name="LaButti K."/>
            <person name="Riley R."/>
            <person name="Lipzen A."/>
            <person name="Clum A."/>
            <person name="Drula E."/>
            <person name="Henrissat B."/>
            <person name="Kohler A."/>
            <person name="Grigoriev I.V."/>
            <person name="Martin F.M."/>
            <person name="Hacquard S."/>
        </authorList>
    </citation>
    <scope>NUCLEOTIDE SEQUENCE</scope>
    <source>
        <strain evidence="4">MPI-CAGE-AT-0016</strain>
    </source>
</reference>
<dbReference type="InterPro" id="IPR002347">
    <property type="entry name" value="SDR_fam"/>
</dbReference>
<comment type="caution">
    <text evidence="4">The sequence shown here is derived from an EMBL/GenBank/DDBJ whole genome shotgun (WGS) entry which is preliminary data.</text>
</comment>
<dbReference type="Proteomes" id="UP000813385">
    <property type="component" value="Unassembled WGS sequence"/>
</dbReference>